<evidence type="ECO:0000256" key="4">
    <source>
        <dbReference type="ARBA" id="ARBA00022729"/>
    </source>
</evidence>
<evidence type="ECO:0000256" key="8">
    <source>
        <dbReference type="SAM" id="MobiDB-lite"/>
    </source>
</evidence>
<name>A0A8B7NGW5_HYAAZ</name>
<comment type="subcellular location">
    <subcellularLocation>
        <location evidence="1">Nucleus inner membrane</location>
        <topology evidence="1">Multi-pass membrane protein</topology>
        <orientation evidence="1">Nucleoplasmic side</orientation>
    </subcellularLocation>
</comment>
<dbReference type="KEGG" id="hazt:108669935"/>
<evidence type="ECO:0000256" key="10">
    <source>
        <dbReference type="SAM" id="SignalP"/>
    </source>
</evidence>
<evidence type="ECO:0000256" key="3">
    <source>
        <dbReference type="ARBA" id="ARBA00022692"/>
    </source>
</evidence>
<dbReference type="Proteomes" id="UP000694843">
    <property type="component" value="Unplaced"/>
</dbReference>
<sequence length="456" mass="51298">MAGLLKLSIMFSVFTLTVGQRGGLRIEAPPGIDVDHFADPTTSAQHNEIKLDKSTEDGGFYQLVQGRSIDIPEHASGTHLEVFCYKGEAKKLQTFFKTVELQLTIKENTFHYYEAENASMVRHMHSQSSWFSFTPWQPSSFRLDLYKKSCVGIETTASYTVSLRARFLDVWRVCLLCGGVLVFSGAPALARNLLFHYLSASCLAVVGSFLIVLILLAKFIPKRSGAVTFMLGGSGLFLYLAQLLYTNFVTLINEYYNIFLGYISCTAVISFCVMYRCGGVSDVRTLQLLQWLLQGGGLLAVYCSSQYREVALAAVLLLLAYHNTPSVLSTTVKSAWRRKFPPKVRLLTEEEFIQQGNVATAKALEDLRNYCRSPDCNAWKTLSRLRSPQSLDRKEPRPYRPCRSRIPRFAEFVEGSSHLLDDEILQYDHSHHNGSPGARVLTLTDDEDDLTDDDER</sequence>
<feature type="chain" id="PRO_5034611035" evidence="10">
    <location>
        <begin position="20"/>
        <end position="456"/>
    </location>
</feature>
<evidence type="ECO:0000256" key="2">
    <source>
        <dbReference type="ARBA" id="ARBA00005748"/>
    </source>
</evidence>
<reference evidence="12" key="1">
    <citation type="submission" date="2025-08" db="UniProtKB">
        <authorList>
            <consortium name="RefSeq"/>
        </authorList>
    </citation>
    <scope>IDENTIFICATION</scope>
    <source>
        <tissue evidence="12">Whole organism</tissue>
    </source>
</reference>
<keyword evidence="4 10" id="KW-0732">Signal</keyword>
<dbReference type="GeneID" id="108669935"/>
<keyword evidence="7" id="KW-0539">Nucleus</keyword>
<accession>A0A8B7NGW5</accession>
<dbReference type="GO" id="GO:0005637">
    <property type="term" value="C:nuclear inner membrane"/>
    <property type="evidence" value="ECO:0007669"/>
    <property type="project" value="UniProtKB-SubCell"/>
</dbReference>
<dbReference type="Pfam" id="PF10225">
    <property type="entry name" value="NEMP"/>
    <property type="match status" value="1"/>
</dbReference>
<dbReference type="OMA" id="SPECKQW"/>
<feature type="transmembrane region" description="Helical" evidence="9">
    <location>
        <begin position="195"/>
        <end position="217"/>
    </location>
</feature>
<keyword evidence="6 9" id="KW-0472">Membrane</keyword>
<dbReference type="OrthoDB" id="509138at2759"/>
<gene>
    <name evidence="12" type="primary">LOC108669935</name>
</gene>
<evidence type="ECO:0000313" key="11">
    <source>
        <dbReference type="Proteomes" id="UP000694843"/>
    </source>
</evidence>
<dbReference type="PANTHER" id="PTHR13598">
    <property type="entry name" value="AT07567P-RELATED"/>
    <property type="match status" value="1"/>
</dbReference>
<keyword evidence="3 9" id="KW-0812">Transmembrane</keyword>
<evidence type="ECO:0000256" key="5">
    <source>
        <dbReference type="ARBA" id="ARBA00022989"/>
    </source>
</evidence>
<feature type="transmembrane region" description="Helical" evidence="9">
    <location>
        <begin position="255"/>
        <end position="276"/>
    </location>
</feature>
<feature type="region of interest" description="Disordered" evidence="8">
    <location>
        <begin position="428"/>
        <end position="456"/>
    </location>
</feature>
<feature type="signal peptide" evidence="10">
    <location>
        <begin position="1"/>
        <end position="19"/>
    </location>
</feature>
<proteinExistence type="inferred from homology"/>
<protein>
    <submittedName>
        <fullName evidence="12">Nuclear envelope integral membrane protein 1 isoform X1</fullName>
    </submittedName>
</protein>
<feature type="transmembrane region" description="Helical" evidence="9">
    <location>
        <begin position="170"/>
        <end position="189"/>
    </location>
</feature>
<evidence type="ECO:0000313" key="12">
    <source>
        <dbReference type="RefSeq" id="XP_018012867.1"/>
    </source>
</evidence>
<evidence type="ECO:0000256" key="1">
    <source>
        <dbReference type="ARBA" id="ARBA00004575"/>
    </source>
</evidence>
<evidence type="ECO:0000256" key="7">
    <source>
        <dbReference type="ARBA" id="ARBA00023242"/>
    </source>
</evidence>
<dbReference type="PANTHER" id="PTHR13598:SF1">
    <property type="entry name" value="AT07567P-RELATED"/>
    <property type="match status" value="1"/>
</dbReference>
<evidence type="ECO:0000256" key="9">
    <source>
        <dbReference type="SAM" id="Phobius"/>
    </source>
</evidence>
<feature type="transmembrane region" description="Helical" evidence="9">
    <location>
        <begin position="229"/>
        <end position="249"/>
    </location>
</feature>
<organism evidence="11 12">
    <name type="scientific">Hyalella azteca</name>
    <name type="common">Amphipod</name>
    <dbReference type="NCBI Taxonomy" id="294128"/>
    <lineage>
        <taxon>Eukaryota</taxon>
        <taxon>Metazoa</taxon>
        <taxon>Ecdysozoa</taxon>
        <taxon>Arthropoda</taxon>
        <taxon>Crustacea</taxon>
        <taxon>Multicrustacea</taxon>
        <taxon>Malacostraca</taxon>
        <taxon>Eumalacostraca</taxon>
        <taxon>Peracarida</taxon>
        <taxon>Amphipoda</taxon>
        <taxon>Senticaudata</taxon>
        <taxon>Talitrida</taxon>
        <taxon>Talitroidea</taxon>
        <taxon>Hyalellidae</taxon>
        <taxon>Hyalella</taxon>
    </lineage>
</organism>
<keyword evidence="5 9" id="KW-1133">Transmembrane helix</keyword>
<dbReference type="AlphaFoldDB" id="A0A8B7NGW5"/>
<dbReference type="InterPro" id="IPR019358">
    <property type="entry name" value="NEMP_fam"/>
</dbReference>
<feature type="compositionally biased region" description="Acidic residues" evidence="8">
    <location>
        <begin position="444"/>
        <end position="456"/>
    </location>
</feature>
<evidence type="ECO:0000256" key="6">
    <source>
        <dbReference type="ARBA" id="ARBA00023136"/>
    </source>
</evidence>
<dbReference type="RefSeq" id="XP_018012867.1">
    <property type="nucleotide sequence ID" value="XM_018157378.2"/>
</dbReference>
<keyword evidence="11" id="KW-1185">Reference proteome</keyword>
<comment type="similarity">
    <text evidence="2">Belongs to the NEMP family.</text>
</comment>